<sequence>MAVPTPQRSAPDGELLTIDQLADRSGVTVRTIRFYAGRGLLPPPRLRGRTGLYGPDHLARLELISELSALGFTLAAIERYLERVPHSTGAGELALQRALLTPWVPEQLEEVDRAELDRRAGRVLDDDDVDALEAIGAVERLVEGEGAGRIRLHGPLGPGLEMLDSGLPTALLRDSHELIEKHTTALAEDLMALFQRQVLQPYRDAGRPAEERSRLAATMSRLKPITVQGVVTAFGRAVNRAIRERIG</sequence>
<dbReference type="EMBL" id="JAAXKZ010000056">
    <property type="protein sequence ID" value="NMH93057.1"/>
    <property type="molecule type" value="Genomic_DNA"/>
</dbReference>
<dbReference type="InterPro" id="IPR000551">
    <property type="entry name" value="MerR-type_HTH_dom"/>
</dbReference>
<dbReference type="PANTHER" id="PTHR30204">
    <property type="entry name" value="REDOX-CYCLING DRUG-SENSING TRANSCRIPTIONAL ACTIVATOR SOXR"/>
    <property type="match status" value="1"/>
</dbReference>
<comment type="caution">
    <text evidence="3">The sequence shown here is derived from an EMBL/GenBank/DDBJ whole genome shotgun (WGS) entry which is preliminary data.</text>
</comment>
<dbReference type="InterPro" id="IPR009061">
    <property type="entry name" value="DNA-bd_dom_put_sf"/>
</dbReference>
<dbReference type="Pfam" id="PF13411">
    <property type="entry name" value="MerR_1"/>
    <property type="match status" value="1"/>
</dbReference>
<proteinExistence type="predicted"/>
<evidence type="ECO:0000313" key="4">
    <source>
        <dbReference type="Proteomes" id="UP000586918"/>
    </source>
</evidence>
<dbReference type="PROSITE" id="PS50937">
    <property type="entry name" value="HTH_MERR_2"/>
    <property type="match status" value="1"/>
</dbReference>
<keyword evidence="4" id="KW-1185">Reference proteome</keyword>
<name>A0A848DK15_9PSEU</name>
<feature type="domain" description="HTH merR-type" evidence="2">
    <location>
        <begin position="15"/>
        <end position="83"/>
    </location>
</feature>
<evidence type="ECO:0000313" key="3">
    <source>
        <dbReference type="EMBL" id="NMH93057.1"/>
    </source>
</evidence>
<reference evidence="3 4" key="1">
    <citation type="submission" date="2020-04" db="EMBL/GenBank/DDBJ databases">
        <authorList>
            <person name="Klaysubun C."/>
            <person name="Duangmal K."/>
            <person name="Lipun K."/>
        </authorList>
    </citation>
    <scope>NUCLEOTIDE SEQUENCE [LARGE SCALE GENOMIC DNA]</scope>
    <source>
        <strain evidence="3 4">DSM 45300</strain>
    </source>
</reference>
<dbReference type="RefSeq" id="WP_169413759.1">
    <property type="nucleotide sequence ID" value="NZ_JAAXKZ010000056.1"/>
</dbReference>
<dbReference type="AlphaFoldDB" id="A0A848DK15"/>
<accession>A0A848DK15</accession>
<evidence type="ECO:0000259" key="2">
    <source>
        <dbReference type="PROSITE" id="PS50937"/>
    </source>
</evidence>
<evidence type="ECO:0000256" key="1">
    <source>
        <dbReference type="ARBA" id="ARBA00023125"/>
    </source>
</evidence>
<gene>
    <name evidence="3" type="ORF">HF519_16040</name>
</gene>
<dbReference type="Proteomes" id="UP000586918">
    <property type="component" value="Unassembled WGS sequence"/>
</dbReference>
<dbReference type="InterPro" id="IPR047057">
    <property type="entry name" value="MerR_fam"/>
</dbReference>
<dbReference type="SUPFAM" id="SSF46955">
    <property type="entry name" value="Putative DNA-binding domain"/>
    <property type="match status" value="1"/>
</dbReference>
<protein>
    <submittedName>
        <fullName evidence="3">MerR family transcriptional regulator</fullName>
    </submittedName>
</protein>
<keyword evidence="1" id="KW-0238">DNA-binding</keyword>
<dbReference type="GO" id="GO:0003677">
    <property type="term" value="F:DNA binding"/>
    <property type="evidence" value="ECO:0007669"/>
    <property type="project" value="UniProtKB-KW"/>
</dbReference>
<dbReference type="Gene3D" id="1.10.1660.10">
    <property type="match status" value="1"/>
</dbReference>
<dbReference type="PANTHER" id="PTHR30204:SF93">
    <property type="entry name" value="HTH MERR-TYPE DOMAIN-CONTAINING PROTEIN"/>
    <property type="match status" value="1"/>
</dbReference>
<dbReference type="SMART" id="SM00422">
    <property type="entry name" value="HTH_MERR"/>
    <property type="match status" value="1"/>
</dbReference>
<dbReference type="PRINTS" id="PR00040">
    <property type="entry name" value="HTHMERR"/>
</dbReference>
<dbReference type="GO" id="GO:0003700">
    <property type="term" value="F:DNA-binding transcription factor activity"/>
    <property type="evidence" value="ECO:0007669"/>
    <property type="project" value="InterPro"/>
</dbReference>
<organism evidence="3 4">
    <name type="scientific">Pseudonocardia bannensis</name>
    <dbReference type="NCBI Taxonomy" id="630973"/>
    <lineage>
        <taxon>Bacteria</taxon>
        <taxon>Bacillati</taxon>
        <taxon>Actinomycetota</taxon>
        <taxon>Actinomycetes</taxon>
        <taxon>Pseudonocardiales</taxon>
        <taxon>Pseudonocardiaceae</taxon>
        <taxon>Pseudonocardia</taxon>
    </lineage>
</organism>